<organism evidence="1 2">
    <name type="scientific">Aurantiacibacter gangjinensis</name>
    <dbReference type="NCBI Taxonomy" id="502682"/>
    <lineage>
        <taxon>Bacteria</taxon>
        <taxon>Pseudomonadati</taxon>
        <taxon>Pseudomonadota</taxon>
        <taxon>Alphaproteobacteria</taxon>
        <taxon>Sphingomonadales</taxon>
        <taxon>Erythrobacteraceae</taxon>
        <taxon>Aurantiacibacter</taxon>
    </lineage>
</organism>
<dbReference type="EMBL" id="LBHC01000002">
    <property type="protein sequence ID" value="KLE31665.1"/>
    <property type="molecule type" value="Genomic_DNA"/>
</dbReference>
<evidence type="ECO:0000313" key="1">
    <source>
        <dbReference type="EMBL" id="KLE31665.1"/>
    </source>
</evidence>
<comment type="caution">
    <text evidence="1">The sequence shown here is derived from an EMBL/GenBank/DDBJ whole genome shotgun (WGS) entry which is preliminary data.</text>
</comment>
<proteinExistence type="predicted"/>
<sequence>MSGELWQFAGSLAAVLALVALTWFLGFRSEARLECEEEARELIRLAPGGFTHVRIAVDRDGGGAIARDDAGRLLVLVAHGNQFVARLLSAEASLHADGDLLTVSDSGLPARKLSLDLGTQASDWTG</sequence>
<dbReference type="PATRIC" id="fig|502682.8.peg.1844"/>
<dbReference type="AlphaFoldDB" id="A0A0G9MLV6"/>
<evidence type="ECO:0000313" key="2">
    <source>
        <dbReference type="Proteomes" id="UP000053070"/>
    </source>
</evidence>
<keyword evidence="2" id="KW-1185">Reference proteome</keyword>
<dbReference type="RefSeq" id="WP_047007016.1">
    <property type="nucleotide sequence ID" value="NZ_CP018097.1"/>
</dbReference>
<dbReference type="KEGG" id="egn:BMF35_a0810"/>
<reference evidence="1 2" key="1">
    <citation type="submission" date="2015-04" db="EMBL/GenBank/DDBJ databases">
        <title>The draft genome sequence of Erythrobacr gangjinensis K7-2.</title>
        <authorList>
            <person name="Zhuang L."/>
            <person name="Liu Y."/>
            <person name="Shao Z."/>
        </authorList>
    </citation>
    <scope>NUCLEOTIDE SEQUENCE [LARGE SCALE GENOMIC DNA]</scope>
    <source>
        <strain evidence="1 2">K7-2</strain>
    </source>
</reference>
<protein>
    <submittedName>
        <fullName evidence="1">Uncharacterized protein</fullName>
    </submittedName>
</protein>
<dbReference type="OrthoDB" id="7391222at2"/>
<dbReference type="Proteomes" id="UP000053070">
    <property type="component" value="Unassembled WGS sequence"/>
</dbReference>
<name>A0A0G9MLV6_9SPHN</name>
<dbReference type="STRING" id="502682.BMF35_a0810"/>
<accession>A0A0G9MLV6</accession>
<gene>
    <name evidence="1" type="ORF">AAW01_09050</name>
</gene>